<dbReference type="Gene3D" id="3.40.630.30">
    <property type="match status" value="1"/>
</dbReference>
<dbReference type="OrthoDB" id="9798006at2"/>
<proteinExistence type="predicted"/>
<sequence length="166" mass="18934">MLGYTFKTATEEDIPKLLEIYNHYVLNTTATFHVKALTQGEMRDIVLFEDPKYQTLVIMEGEDIIGYVILGQHKRREAYDTTGEVSVYLSPNLVGRGVGSMALREIEAFAKIKSFHVLTATICATNQKSIKLFERNGYVKCAHYKEVGKKFDKWLDSVVYQKILDA</sequence>
<dbReference type="RefSeq" id="WP_090441500.1">
    <property type="nucleotide sequence ID" value="NZ_FOHU01000004.1"/>
</dbReference>
<dbReference type="AlphaFoldDB" id="A0A1I0BWE1"/>
<dbReference type="SUPFAM" id="SSF55729">
    <property type="entry name" value="Acyl-CoA N-acyltransferases (Nat)"/>
    <property type="match status" value="1"/>
</dbReference>
<dbReference type="PANTHER" id="PTHR43072">
    <property type="entry name" value="N-ACETYLTRANSFERASE"/>
    <property type="match status" value="1"/>
</dbReference>
<dbReference type="GO" id="GO:0016747">
    <property type="term" value="F:acyltransferase activity, transferring groups other than amino-acyl groups"/>
    <property type="evidence" value="ECO:0007669"/>
    <property type="project" value="InterPro"/>
</dbReference>
<evidence type="ECO:0000313" key="4">
    <source>
        <dbReference type="EMBL" id="SET11292.1"/>
    </source>
</evidence>
<evidence type="ECO:0000256" key="2">
    <source>
        <dbReference type="ARBA" id="ARBA00023315"/>
    </source>
</evidence>
<dbReference type="PANTHER" id="PTHR43072:SF23">
    <property type="entry name" value="UPF0039 PROTEIN C11D3.02C"/>
    <property type="match status" value="1"/>
</dbReference>
<dbReference type="EMBL" id="FOHU01000004">
    <property type="protein sequence ID" value="SET11292.1"/>
    <property type="molecule type" value="Genomic_DNA"/>
</dbReference>
<evidence type="ECO:0000259" key="3">
    <source>
        <dbReference type="PROSITE" id="PS51186"/>
    </source>
</evidence>
<dbReference type="Proteomes" id="UP000199568">
    <property type="component" value="Unassembled WGS sequence"/>
</dbReference>
<evidence type="ECO:0000313" key="5">
    <source>
        <dbReference type="Proteomes" id="UP000199568"/>
    </source>
</evidence>
<keyword evidence="5" id="KW-1185">Reference proteome</keyword>
<dbReference type="STRING" id="426128.SAMN05660297_01448"/>
<dbReference type="PROSITE" id="PS51186">
    <property type="entry name" value="GNAT"/>
    <property type="match status" value="1"/>
</dbReference>
<dbReference type="CDD" id="cd04301">
    <property type="entry name" value="NAT_SF"/>
    <property type="match status" value="1"/>
</dbReference>
<keyword evidence="1 4" id="KW-0808">Transferase</keyword>
<name>A0A1I0BWE1_9FIRM</name>
<gene>
    <name evidence="4" type="ORF">SAMN05660297_01448</name>
</gene>
<reference evidence="4 5" key="1">
    <citation type="submission" date="2016-10" db="EMBL/GenBank/DDBJ databases">
        <authorList>
            <person name="de Groot N.N."/>
        </authorList>
    </citation>
    <scope>NUCLEOTIDE SEQUENCE [LARGE SCALE GENOMIC DNA]</scope>
    <source>
        <strain evidence="4 5">DSM 18979</strain>
    </source>
</reference>
<dbReference type="InterPro" id="IPR000182">
    <property type="entry name" value="GNAT_dom"/>
</dbReference>
<protein>
    <submittedName>
        <fullName evidence="4">Phosphinothricin acetyltransferase</fullName>
    </submittedName>
</protein>
<evidence type="ECO:0000256" key="1">
    <source>
        <dbReference type="ARBA" id="ARBA00022679"/>
    </source>
</evidence>
<feature type="domain" description="N-acetyltransferase" evidence="3">
    <location>
        <begin position="4"/>
        <end position="165"/>
    </location>
</feature>
<accession>A0A1I0BWE1</accession>
<dbReference type="InterPro" id="IPR016181">
    <property type="entry name" value="Acyl_CoA_acyltransferase"/>
</dbReference>
<dbReference type="Pfam" id="PF13420">
    <property type="entry name" value="Acetyltransf_4"/>
    <property type="match status" value="1"/>
</dbReference>
<organism evidence="4 5">
    <name type="scientific">Natronincola peptidivorans</name>
    <dbReference type="NCBI Taxonomy" id="426128"/>
    <lineage>
        <taxon>Bacteria</taxon>
        <taxon>Bacillati</taxon>
        <taxon>Bacillota</taxon>
        <taxon>Clostridia</taxon>
        <taxon>Peptostreptococcales</taxon>
        <taxon>Natronincolaceae</taxon>
        <taxon>Natronincola</taxon>
    </lineage>
</organism>
<keyword evidence="2" id="KW-0012">Acyltransferase</keyword>